<dbReference type="Proteomes" id="UP000192501">
    <property type="component" value="Unassembled WGS sequence"/>
</dbReference>
<dbReference type="PANTHER" id="PTHR11703:SF0">
    <property type="entry name" value="DEOXYHYPUSINE SYNTHASE"/>
    <property type="match status" value="1"/>
</dbReference>
<evidence type="ECO:0000256" key="6">
    <source>
        <dbReference type="ARBA" id="ARBA00023027"/>
    </source>
</evidence>
<dbReference type="VEuPathDB" id="MicrosporidiaDB:A0H76_2736"/>
<dbReference type="PANTHER" id="PTHR11703">
    <property type="entry name" value="DEOXYHYPUSINE SYNTHASE"/>
    <property type="match status" value="1"/>
</dbReference>
<comment type="pathway">
    <text evidence="3">Protein modification; eIF5A hypusination.</text>
</comment>
<evidence type="ECO:0000256" key="1">
    <source>
        <dbReference type="ARBA" id="ARBA00000952"/>
    </source>
</evidence>
<dbReference type="GO" id="GO:0034038">
    <property type="term" value="F:deoxyhypusine synthase activity"/>
    <property type="evidence" value="ECO:0007669"/>
    <property type="project" value="UniProtKB-EC"/>
</dbReference>
<organism evidence="7 8">
    <name type="scientific">Hepatospora eriocheir</name>
    <dbReference type="NCBI Taxonomy" id="1081669"/>
    <lineage>
        <taxon>Eukaryota</taxon>
        <taxon>Fungi</taxon>
        <taxon>Fungi incertae sedis</taxon>
        <taxon>Microsporidia</taxon>
        <taxon>Hepatosporidae</taxon>
        <taxon>Hepatospora</taxon>
    </lineage>
</organism>
<dbReference type="InterPro" id="IPR002773">
    <property type="entry name" value="Deoxyhypusine_synthase"/>
</dbReference>
<dbReference type="VEuPathDB" id="MicrosporidiaDB:HERIO_2451"/>
<comment type="function">
    <text evidence="2">Catalyzes the NAD-dependent oxidative cleavage of spermidine and the subsequent transfer of the butylamine moiety of spermidine to the epsilon-amino group of a specific lysine residue of the eIF-5A precursor protein to form the intermediate deoxyhypusine residue.</text>
</comment>
<comment type="similarity">
    <text evidence="4">Belongs to the deoxyhypusine synthase family.</text>
</comment>
<keyword evidence="6" id="KW-0520">NAD</keyword>
<dbReference type="InterPro" id="IPR036982">
    <property type="entry name" value="Deoxyhypusine_synthase_sf"/>
</dbReference>
<evidence type="ECO:0000313" key="8">
    <source>
        <dbReference type="Proteomes" id="UP000192501"/>
    </source>
</evidence>
<comment type="catalytic activity">
    <reaction evidence="1">
        <text>[eIF5A protein]-L-lysine + spermidine = [eIF5A protein]-deoxyhypusine + propane-1,3-diamine</text>
        <dbReference type="Rhea" id="RHEA:33299"/>
        <dbReference type="Rhea" id="RHEA-COMP:10143"/>
        <dbReference type="Rhea" id="RHEA-COMP:10144"/>
        <dbReference type="ChEBI" id="CHEBI:29969"/>
        <dbReference type="ChEBI" id="CHEBI:57484"/>
        <dbReference type="ChEBI" id="CHEBI:57834"/>
        <dbReference type="ChEBI" id="CHEBI:82657"/>
        <dbReference type="EC" id="2.5.1.46"/>
    </reaction>
</comment>
<dbReference type="EC" id="2.5.1.46" evidence="5"/>
<dbReference type="FunFam" id="3.40.910.10:FF:000010">
    <property type="entry name" value="Deoxyhypusine synthase"/>
    <property type="match status" value="1"/>
</dbReference>
<reference evidence="7 8" key="1">
    <citation type="journal article" date="2017" name="Environ. Microbiol.">
        <title>Decay of the glycolytic pathway and adaptation to intranuclear parasitism within Enterocytozoonidae microsporidia.</title>
        <authorList>
            <person name="Wiredu Boakye D."/>
            <person name="Jaroenlak P."/>
            <person name="Prachumwat A."/>
            <person name="Williams T.A."/>
            <person name="Bateman K.S."/>
            <person name="Itsathitphaisarn O."/>
            <person name="Sritunyalucksana K."/>
            <person name="Paszkiewicz K.H."/>
            <person name="Moore K.A."/>
            <person name="Stentiford G.D."/>
            <person name="Williams B.A."/>
        </authorList>
    </citation>
    <scope>NUCLEOTIDE SEQUENCE [LARGE SCALE GENOMIC DNA]</scope>
    <source>
        <strain evidence="8">canceri</strain>
    </source>
</reference>
<dbReference type="GO" id="GO:0005737">
    <property type="term" value="C:cytoplasm"/>
    <property type="evidence" value="ECO:0007669"/>
    <property type="project" value="TreeGrafter"/>
</dbReference>
<name>A0A1X0QEW4_9MICR</name>
<dbReference type="SUPFAM" id="SSF52467">
    <property type="entry name" value="DHS-like NAD/FAD-binding domain"/>
    <property type="match status" value="1"/>
</dbReference>
<evidence type="ECO:0000256" key="2">
    <source>
        <dbReference type="ARBA" id="ARBA00002823"/>
    </source>
</evidence>
<evidence type="ECO:0000313" key="7">
    <source>
        <dbReference type="EMBL" id="ORD98319.1"/>
    </source>
</evidence>
<comment type="caution">
    <text evidence="7">The sequence shown here is derived from an EMBL/GenBank/DDBJ whole genome shotgun (WGS) entry which is preliminary data.</text>
</comment>
<dbReference type="Pfam" id="PF01916">
    <property type="entry name" value="DS"/>
    <property type="match status" value="1"/>
</dbReference>
<evidence type="ECO:0000256" key="5">
    <source>
        <dbReference type="ARBA" id="ARBA00012683"/>
    </source>
</evidence>
<evidence type="ECO:0000256" key="3">
    <source>
        <dbReference type="ARBA" id="ARBA00005041"/>
    </source>
</evidence>
<evidence type="ECO:0000256" key="4">
    <source>
        <dbReference type="ARBA" id="ARBA00009892"/>
    </source>
</evidence>
<gene>
    <name evidence="7" type="primary">DHYS</name>
    <name evidence="7" type="ORF">A0H76_2736</name>
</gene>
<protein>
    <recommendedName>
        <fullName evidence="5">deoxyhypusine synthase</fullName>
        <ecNumber evidence="5">2.5.1.46</ecNumber>
    </recommendedName>
</protein>
<sequence>MAKNKYFDVYVTPGGGIEEDIIKCFKSTKLGCFKLDGKELRENGWNRIGNLVINNENYVYYEQFIVELLNELIDGYTPENPRIITSSEFISLLGKKINNENSILYWCYKNNINVYCPAITDGSTGDIITFFNKRDCLKIDIVQDIYNMNCECMNLKRELLDIPNAEKKNGAIVVGSGIVKHHILNGNLFNDGLDYCVILNTAHEEDGSDAGASLQEAFSWGKVKPSKTCVKISGEASIILPLLIYGGFKSNSNFE</sequence>
<proteinExistence type="inferred from homology"/>
<accession>A0A1X0QEW4</accession>
<dbReference type="AlphaFoldDB" id="A0A1X0QEW4"/>
<dbReference type="EMBL" id="LTAI01000801">
    <property type="protein sequence ID" value="ORD98319.1"/>
    <property type="molecule type" value="Genomic_DNA"/>
</dbReference>
<dbReference type="Gene3D" id="3.40.910.10">
    <property type="entry name" value="Deoxyhypusine synthase"/>
    <property type="match status" value="1"/>
</dbReference>
<dbReference type="InterPro" id="IPR029035">
    <property type="entry name" value="DHS-like_NAD/FAD-binding_dom"/>
</dbReference>